<evidence type="ECO:0000313" key="2">
    <source>
        <dbReference type="Proteomes" id="UP000274907"/>
    </source>
</evidence>
<comment type="caution">
    <text evidence="1">The sequence shown here is derived from an EMBL/GenBank/DDBJ whole genome shotgun (WGS) entry which is preliminary data.</text>
</comment>
<dbReference type="RefSeq" id="WP_126120280.1">
    <property type="nucleotide sequence ID" value="NZ_RXHJ01000005.1"/>
</dbReference>
<dbReference type="Proteomes" id="UP000274907">
    <property type="component" value="Unassembled WGS sequence"/>
</dbReference>
<accession>A0A3S0BHA7</accession>
<gene>
    <name evidence="1" type="ORF">EAH68_05300</name>
</gene>
<protein>
    <submittedName>
        <fullName evidence="1">Uncharacterized protein</fullName>
    </submittedName>
</protein>
<organism evidence="1 2">
    <name type="scientific">Corynebacterium hylobatis</name>
    <dbReference type="NCBI Taxonomy" id="1859290"/>
    <lineage>
        <taxon>Bacteria</taxon>
        <taxon>Bacillati</taxon>
        <taxon>Actinomycetota</taxon>
        <taxon>Actinomycetes</taxon>
        <taxon>Mycobacteriales</taxon>
        <taxon>Corynebacteriaceae</taxon>
        <taxon>Corynebacterium</taxon>
    </lineage>
</organism>
<name>A0A3S0BHA7_9CORY</name>
<proteinExistence type="predicted"/>
<dbReference type="AlphaFoldDB" id="A0A3S0BHA7"/>
<reference evidence="1 2" key="1">
    <citation type="submission" date="2018-12" db="EMBL/GenBank/DDBJ databases">
        <title>YIM 101343 draft genome.</title>
        <authorList>
            <person name="Chen X."/>
        </authorList>
    </citation>
    <scope>NUCLEOTIDE SEQUENCE [LARGE SCALE GENOMIC DNA]</scope>
    <source>
        <strain evidence="1 2">YIM 101343</strain>
    </source>
</reference>
<dbReference type="EMBL" id="RXHJ01000005">
    <property type="protein sequence ID" value="RSZ64410.1"/>
    <property type="molecule type" value="Genomic_DNA"/>
</dbReference>
<evidence type="ECO:0000313" key="1">
    <source>
        <dbReference type="EMBL" id="RSZ64410.1"/>
    </source>
</evidence>
<sequence>MTTFLTTSNRPTFPGVPMTTAPADDLQNLDRFTLDPLTGSQLAAVTAMTLLSADRAAHAADLLGEATEWTPAPAPTSHPARFTIIRAGSPSPTLLEQWPDLTEVFVVSAHTPTMNAGPGGPDTFGVATTRDHAHQLARVWMATPPPSRRHGFMITPTGALLPLAWSSRHFRRRFIRSLTA</sequence>
<keyword evidence="2" id="KW-1185">Reference proteome</keyword>